<dbReference type="Gene3D" id="3.40.50.1820">
    <property type="entry name" value="alpha/beta hydrolase"/>
    <property type="match status" value="1"/>
</dbReference>
<evidence type="ECO:0000256" key="1">
    <source>
        <dbReference type="ARBA" id="ARBA00022801"/>
    </source>
</evidence>
<organism evidence="3 4">
    <name type="scientific">Trichodelitschia bisporula</name>
    <dbReference type="NCBI Taxonomy" id="703511"/>
    <lineage>
        <taxon>Eukaryota</taxon>
        <taxon>Fungi</taxon>
        <taxon>Dikarya</taxon>
        <taxon>Ascomycota</taxon>
        <taxon>Pezizomycotina</taxon>
        <taxon>Dothideomycetes</taxon>
        <taxon>Dothideomycetes incertae sedis</taxon>
        <taxon>Phaeotrichales</taxon>
        <taxon>Phaeotrichaceae</taxon>
        <taxon>Trichodelitschia</taxon>
    </lineage>
</organism>
<name>A0A6G1I8A9_9PEZI</name>
<keyword evidence="1" id="KW-0378">Hydrolase</keyword>
<dbReference type="InterPro" id="IPR050300">
    <property type="entry name" value="GDXG_lipolytic_enzyme"/>
</dbReference>
<protein>
    <recommendedName>
        <fullName evidence="2">Alpha/beta hydrolase fold-3 domain-containing protein</fullName>
    </recommendedName>
</protein>
<evidence type="ECO:0000313" key="3">
    <source>
        <dbReference type="EMBL" id="KAF2404502.1"/>
    </source>
</evidence>
<gene>
    <name evidence="3" type="ORF">EJ06DRAFT_541041</name>
</gene>
<dbReference type="Pfam" id="PF07859">
    <property type="entry name" value="Abhydrolase_3"/>
    <property type="match status" value="1"/>
</dbReference>
<proteinExistence type="predicted"/>
<evidence type="ECO:0000259" key="2">
    <source>
        <dbReference type="Pfam" id="PF07859"/>
    </source>
</evidence>
<dbReference type="OrthoDB" id="408631at2759"/>
<dbReference type="GO" id="GO:0016787">
    <property type="term" value="F:hydrolase activity"/>
    <property type="evidence" value="ECO:0007669"/>
    <property type="project" value="UniProtKB-KW"/>
</dbReference>
<keyword evidence="4" id="KW-1185">Reference proteome</keyword>
<sequence>MADEGFAAPWVAFEKELGQRPLLKGGLEAVFKAWAALGGALVSKYTFPAPDPSVNTKDQTLPNSSLKIRIYTPKGYDSSNPKPVGLYIHGGGWAMGDLDADDATCRAIAAGAGVVLVSVDYRLAPQNPYPAGLDDCAAAFRWMLENARALGGVEGKVWTVGASAGGGSALGLALKLVDEGLGDKVAGIVSQVPVTVHPDAVPERLRGEYTSYEEHKEHTVNSKEAMYTFWNAYGAPPTDKYASPLLHPKLAELPKTYITCAGHDTLRDDARLMRAELEAKGVPVKYDEFPGYPHYFWTFPSAQLKEPASEYIRKLVAGVAFVLS</sequence>
<dbReference type="SUPFAM" id="SSF53474">
    <property type="entry name" value="alpha/beta-Hydrolases"/>
    <property type="match status" value="1"/>
</dbReference>
<dbReference type="AlphaFoldDB" id="A0A6G1I8A9"/>
<dbReference type="PANTHER" id="PTHR48081:SF8">
    <property type="entry name" value="ALPHA_BETA HYDROLASE FOLD-3 DOMAIN-CONTAINING PROTEIN-RELATED"/>
    <property type="match status" value="1"/>
</dbReference>
<accession>A0A6G1I8A9</accession>
<dbReference type="InterPro" id="IPR013094">
    <property type="entry name" value="AB_hydrolase_3"/>
</dbReference>
<evidence type="ECO:0000313" key="4">
    <source>
        <dbReference type="Proteomes" id="UP000799640"/>
    </source>
</evidence>
<reference evidence="3" key="1">
    <citation type="journal article" date="2020" name="Stud. Mycol.">
        <title>101 Dothideomycetes genomes: a test case for predicting lifestyles and emergence of pathogens.</title>
        <authorList>
            <person name="Haridas S."/>
            <person name="Albert R."/>
            <person name="Binder M."/>
            <person name="Bloem J."/>
            <person name="Labutti K."/>
            <person name="Salamov A."/>
            <person name="Andreopoulos B."/>
            <person name="Baker S."/>
            <person name="Barry K."/>
            <person name="Bills G."/>
            <person name="Bluhm B."/>
            <person name="Cannon C."/>
            <person name="Castanera R."/>
            <person name="Culley D."/>
            <person name="Daum C."/>
            <person name="Ezra D."/>
            <person name="Gonzalez J."/>
            <person name="Henrissat B."/>
            <person name="Kuo A."/>
            <person name="Liang C."/>
            <person name="Lipzen A."/>
            <person name="Lutzoni F."/>
            <person name="Magnuson J."/>
            <person name="Mondo S."/>
            <person name="Nolan M."/>
            <person name="Ohm R."/>
            <person name="Pangilinan J."/>
            <person name="Park H.-J."/>
            <person name="Ramirez L."/>
            <person name="Alfaro M."/>
            <person name="Sun H."/>
            <person name="Tritt A."/>
            <person name="Yoshinaga Y."/>
            <person name="Zwiers L.-H."/>
            <person name="Turgeon B."/>
            <person name="Goodwin S."/>
            <person name="Spatafora J."/>
            <person name="Crous P."/>
            <person name="Grigoriev I."/>
        </authorList>
    </citation>
    <scope>NUCLEOTIDE SEQUENCE</scope>
    <source>
        <strain evidence="3">CBS 262.69</strain>
    </source>
</reference>
<dbReference type="PANTHER" id="PTHR48081">
    <property type="entry name" value="AB HYDROLASE SUPERFAMILY PROTEIN C4A8.06C"/>
    <property type="match status" value="1"/>
</dbReference>
<dbReference type="EMBL" id="ML996688">
    <property type="protein sequence ID" value="KAF2404502.1"/>
    <property type="molecule type" value="Genomic_DNA"/>
</dbReference>
<feature type="domain" description="Alpha/beta hydrolase fold-3" evidence="2">
    <location>
        <begin position="86"/>
        <end position="297"/>
    </location>
</feature>
<dbReference type="InterPro" id="IPR029058">
    <property type="entry name" value="AB_hydrolase_fold"/>
</dbReference>
<dbReference type="Proteomes" id="UP000799640">
    <property type="component" value="Unassembled WGS sequence"/>
</dbReference>